<keyword evidence="12" id="KW-1185">Reference proteome</keyword>
<dbReference type="SMART" id="SM00382">
    <property type="entry name" value="AAA"/>
    <property type="match status" value="1"/>
</dbReference>
<feature type="domain" description="ABC transporter" evidence="9">
    <location>
        <begin position="339"/>
        <end position="576"/>
    </location>
</feature>
<dbReference type="AlphaFoldDB" id="A0A163XTP5"/>
<dbReference type="InterPro" id="IPR011527">
    <property type="entry name" value="ABC1_TM_dom"/>
</dbReference>
<dbReference type="Pfam" id="PF00005">
    <property type="entry name" value="ABC_tran"/>
    <property type="match status" value="1"/>
</dbReference>
<dbReference type="SUPFAM" id="SSF52540">
    <property type="entry name" value="P-loop containing nucleoside triphosphate hydrolases"/>
    <property type="match status" value="1"/>
</dbReference>
<dbReference type="FunFam" id="3.40.50.300:FF:000287">
    <property type="entry name" value="Multidrug ABC transporter ATP-binding protein"/>
    <property type="match status" value="1"/>
</dbReference>
<dbReference type="Proteomes" id="UP000076563">
    <property type="component" value="Unassembled WGS sequence"/>
</dbReference>
<dbReference type="Gene3D" id="3.40.50.300">
    <property type="entry name" value="P-loop containing nucleotide triphosphate hydrolases"/>
    <property type="match status" value="1"/>
</dbReference>
<dbReference type="SUPFAM" id="SSF90123">
    <property type="entry name" value="ABC transporter transmembrane region"/>
    <property type="match status" value="1"/>
</dbReference>
<dbReference type="PROSITE" id="PS50929">
    <property type="entry name" value="ABC_TM1F"/>
    <property type="match status" value="1"/>
</dbReference>
<dbReference type="GO" id="GO:0005886">
    <property type="term" value="C:plasma membrane"/>
    <property type="evidence" value="ECO:0007669"/>
    <property type="project" value="UniProtKB-SubCell"/>
</dbReference>
<keyword evidence="4" id="KW-0547">Nucleotide-binding</keyword>
<sequence length="607" mass="65911">MIGGSLLSKRNPVFSRLARYVKPYFPWVAVTVFASLCVAAIDIVLGKAIERLAEGTIGSPLAMIFMILGMVLVGMPCKFMIKYASSKFSVSALKDLRNELVDRFGDLTMSSVERRFTGDLVSRLTNNTAVLQNFFIQHFANLFYLPVVFIGALTLLLLTSWKLVLSSLVLMPLGLVLAALLNKPIQSYSAQLQEKISELNVVAQDAIGGIAIVKAFNMQAAFLKKYALIMDEVIRQGLRMEKRYAAITPIGVALFSTPIILVIAFGGYLIAQGELSAGGIVLFLYLITFILQPISMLPSMISQIKEAAGAAQHLFEALDWPTERKGSMNLPVRPAAAPVRFEAVTFSYDGETKVLDGISFQVNEGETVAIVGGSGGGKSTLFKLLCGFYEPEPEGGGMIEVFGRPLADWEPAELRARLSLVSQESYLFPATIAENIGYGRADATREEIVEAAKAAHAHEFIMQLPQGYETPLGERGGGLSGGQKQRIAIARAFLKDTSLLLLDEPTSALDSHSEALVQSALKSMMGGRTVLVIAHRLSTVRQADRIIVLDQGRIAESGTHDELLRHNGVYSKLYVQQFAAAEDEDTAGLDRSQAARRGELGLQAGVR</sequence>
<evidence type="ECO:0000256" key="5">
    <source>
        <dbReference type="ARBA" id="ARBA00022840"/>
    </source>
</evidence>
<evidence type="ECO:0000256" key="8">
    <source>
        <dbReference type="SAM" id="Phobius"/>
    </source>
</evidence>
<name>A0A163XTP5_9BACL</name>
<keyword evidence="2" id="KW-0813">Transport</keyword>
<organism evidence="11 12">
    <name type="scientific">Paenibacillus elgii</name>
    <dbReference type="NCBI Taxonomy" id="189691"/>
    <lineage>
        <taxon>Bacteria</taxon>
        <taxon>Bacillati</taxon>
        <taxon>Bacillota</taxon>
        <taxon>Bacilli</taxon>
        <taxon>Bacillales</taxon>
        <taxon>Paenibacillaceae</taxon>
        <taxon>Paenibacillus</taxon>
    </lineage>
</organism>
<keyword evidence="5 11" id="KW-0067">ATP-binding</keyword>
<protein>
    <submittedName>
        <fullName evidence="11">ABC transporter ATP-binding protein</fullName>
    </submittedName>
</protein>
<dbReference type="PROSITE" id="PS50893">
    <property type="entry name" value="ABC_TRANSPORTER_2"/>
    <property type="match status" value="1"/>
</dbReference>
<feature type="transmembrane region" description="Helical" evidence="8">
    <location>
        <begin position="57"/>
        <end position="81"/>
    </location>
</feature>
<feature type="transmembrane region" description="Helical" evidence="8">
    <location>
        <begin position="24"/>
        <end position="45"/>
    </location>
</feature>
<dbReference type="InterPro" id="IPR027417">
    <property type="entry name" value="P-loop_NTPase"/>
</dbReference>
<comment type="subcellular location">
    <subcellularLocation>
        <location evidence="1">Cell membrane</location>
        <topology evidence="1">Multi-pass membrane protein</topology>
    </subcellularLocation>
</comment>
<dbReference type="GO" id="GO:0005524">
    <property type="term" value="F:ATP binding"/>
    <property type="evidence" value="ECO:0007669"/>
    <property type="project" value="UniProtKB-KW"/>
</dbReference>
<dbReference type="Pfam" id="PF00664">
    <property type="entry name" value="ABC_membrane"/>
    <property type="match status" value="1"/>
</dbReference>
<dbReference type="eggNOG" id="COG1132">
    <property type="taxonomic scope" value="Bacteria"/>
</dbReference>
<evidence type="ECO:0000256" key="1">
    <source>
        <dbReference type="ARBA" id="ARBA00004651"/>
    </source>
</evidence>
<dbReference type="InterPro" id="IPR017871">
    <property type="entry name" value="ABC_transporter-like_CS"/>
</dbReference>
<keyword evidence="7 8" id="KW-0472">Membrane</keyword>
<feature type="transmembrane region" description="Helical" evidence="8">
    <location>
        <begin position="244"/>
        <end position="271"/>
    </location>
</feature>
<dbReference type="GO" id="GO:0016887">
    <property type="term" value="F:ATP hydrolysis activity"/>
    <property type="evidence" value="ECO:0007669"/>
    <property type="project" value="InterPro"/>
</dbReference>
<comment type="caution">
    <text evidence="11">The sequence shown here is derived from an EMBL/GenBank/DDBJ whole genome shotgun (WGS) entry which is preliminary data.</text>
</comment>
<dbReference type="PANTHER" id="PTHR43394">
    <property type="entry name" value="ATP-DEPENDENT PERMEASE MDL1, MITOCHONDRIAL"/>
    <property type="match status" value="1"/>
</dbReference>
<evidence type="ECO:0000259" key="10">
    <source>
        <dbReference type="PROSITE" id="PS50929"/>
    </source>
</evidence>
<proteinExistence type="predicted"/>
<evidence type="ECO:0000256" key="7">
    <source>
        <dbReference type="ARBA" id="ARBA00023136"/>
    </source>
</evidence>
<dbReference type="GO" id="GO:0015421">
    <property type="term" value="F:ABC-type oligopeptide transporter activity"/>
    <property type="evidence" value="ECO:0007669"/>
    <property type="project" value="TreeGrafter"/>
</dbReference>
<feature type="domain" description="ABC transmembrane type-1" evidence="10">
    <location>
        <begin position="28"/>
        <end position="306"/>
    </location>
</feature>
<dbReference type="InterPro" id="IPR036640">
    <property type="entry name" value="ABC1_TM_sf"/>
</dbReference>
<keyword evidence="6 8" id="KW-1133">Transmembrane helix</keyword>
<dbReference type="InterPro" id="IPR039421">
    <property type="entry name" value="Type_1_exporter"/>
</dbReference>
<evidence type="ECO:0000256" key="2">
    <source>
        <dbReference type="ARBA" id="ARBA00022448"/>
    </source>
</evidence>
<dbReference type="InterPro" id="IPR003439">
    <property type="entry name" value="ABC_transporter-like_ATP-bd"/>
</dbReference>
<dbReference type="EMBL" id="LQRA01000056">
    <property type="protein sequence ID" value="KZE78423.1"/>
    <property type="molecule type" value="Genomic_DNA"/>
</dbReference>
<feature type="transmembrane region" description="Helical" evidence="8">
    <location>
        <begin position="134"/>
        <end position="156"/>
    </location>
</feature>
<dbReference type="STRING" id="1007103.GCA_000213315_03784"/>
<dbReference type="PROSITE" id="PS00211">
    <property type="entry name" value="ABC_TRANSPORTER_1"/>
    <property type="match status" value="1"/>
</dbReference>
<reference evidence="12" key="1">
    <citation type="submission" date="2016-01" db="EMBL/GenBank/DDBJ databases">
        <title>Draft genome of Chromobacterium sp. F49.</title>
        <authorList>
            <person name="Hong K.W."/>
        </authorList>
    </citation>
    <scope>NUCLEOTIDE SEQUENCE [LARGE SCALE GENOMIC DNA]</scope>
    <source>
        <strain evidence="12">M63</strain>
    </source>
</reference>
<dbReference type="PANTHER" id="PTHR43394:SF1">
    <property type="entry name" value="ATP-BINDING CASSETTE SUB-FAMILY B MEMBER 10, MITOCHONDRIAL"/>
    <property type="match status" value="1"/>
</dbReference>
<evidence type="ECO:0000259" key="9">
    <source>
        <dbReference type="PROSITE" id="PS50893"/>
    </source>
</evidence>
<feature type="transmembrane region" description="Helical" evidence="8">
    <location>
        <begin position="201"/>
        <end position="223"/>
    </location>
</feature>
<evidence type="ECO:0000256" key="3">
    <source>
        <dbReference type="ARBA" id="ARBA00022692"/>
    </source>
</evidence>
<evidence type="ECO:0000256" key="6">
    <source>
        <dbReference type="ARBA" id="ARBA00022989"/>
    </source>
</evidence>
<evidence type="ECO:0000313" key="11">
    <source>
        <dbReference type="EMBL" id="KZE78423.1"/>
    </source>
</evidence>
<dbReference type="InterPro" id="IPR003593">
    <property type="entry name" value="AAA+_ATPase"/>
</dbReference>
<accession>A0A163XTP5</accession>
<evidence type="ECO:0000256" key="4">
    <source>
        <dbReference type="ARBA" id="ARBA00022741"/>
    </source>
</evidence>
<keyword evidence="3 8" id="KW-0812">Transmembrane</keyword>
<feature type="transmembrane region" description="Helical" evidence="8">
    <location>
        <begin position="277"/>
        <end position="297"/>
    </location>
</feature>
<dbReference type="Gene3D" id="1.20.1560.10">
    <property type="entry name" value="ABC transporter type 1, transmembrane domain"/>
    <property type="match status" value="1"/>
</dbReference>
<gene>
    <name evidence="11" type="ORF">AV654_19290</name>
</gene>
<feature type="transmembrane region" description="Helical" evidence="8">
    <location>
        <begin position="163"/>
        <end position="181"/>
    </location>
</feature>
<dbReference type="RefSeq" id="WP_063183006.1">
    <property type="nucleotide sequence ID" value="NZ_LQRA01000056.1"/>
</dbReference>
<evidence type="ECO:0000313" key="12">
    <source>
        <dbReference type="Proteomes" id="UP000076563"/>
    </source>
</evidence>